<name>A0A850DX16_9MICO</name>
<dbReference type="SUPFAM" id="SSF52540">
    <property type="entry name" value="P-loop containing nucleoside triphosphate hydrolases"/>
    <property type="match status" value="1"/>
</dbReference>
<dbReference type="PANTHER" id="PTHR43581:SF2">
    <property type="entry name" value="EXCINUCLEASE ATPASE SUBUNIT"/>
    <property type="match status" value="1"/>
</dbReference>
<reference evidence="2 3" key="1">
    <citation type="submission" date="2020-05" db="EMBL/GenBank/DDBJ databases">
        <title>Genome Sequencing of Type Strains.</title>
        <authorList>
            <person name="Lemaire J.F."/>
            <person name="Inderbitzin P."/>
            <person name="Gregorio O.A."/>
            <person name="Collins S.B."/>
            <person name="Wespe N."/>
            <person name="Knight-Connoni V."/>
        </authorList>
    </citation>
    <scope>NUCLEOTIDE SEQUENCE [LARGE SCALE GENOMIC DNA]</scope>
    <source>
        <strain evidence="2 3">DSM 20512</strain>
    </source>
</reference>
<dbReference type="Pfam" id="PF13304">
    <property type="entry name" value="AAA_21"/>
    <property type="match status" value="1"/>
</dbReference>
<evidence type="ECO:0000313" key="3">
    <source>
        <dbReference type="Proteomes" id="UP000539146"/>
    </source>
</evidence>
<comment type="caution">
    <text evidence="2">The sequence shown here is derived from an EMBL/GenBank/DDBJ whole genome shotgun (WGS) entry which is preliminary data.</text>
</comment>
<dbReference type="Proteomes" id="UP000539146">
    <property type="component" value="Unassembled WGS sequence"/>
</dbReference>
<dbReference type="InterPro" id="IPR027417">
    <property type="entry name" value="P-loop_NTPase"/>
</dbReference>
<feature type="domain" description="ATPase AAA-type core" evidence="1">
    <location>
        <begin position="175"/>
        <end position="396"/>
    </location>
</feature>
<dbReference type="CDD" id="cd00267">
    <property type="entry name" value="ABC_ATPase"/>
    <property type="match status" value="1"/>
</dbReference>
<accession>A0A850DX16</accession>
<organism evidence="2 3">
    <name type="scientific">Curtobacterium citreum</name>
    <dbReference type="NCBI Taxonomy" id="2036"/>
    <lineage>
        <taxon>Bacteria</taxon>
        <taxon>Bacillati</taxon>
        <taxon>Actinomycetota</taxon>
        <taxon>Actinomycetes</taxon>
        <taxon>Micrococcales</taxon>
        <taxon>Microbacteriaceae</taxon>
        <taxon>Curtobacterium</taxon>
    </lineage>
</organism>
<evidence type="ECO:0000259" key="1">
    <source>
        <dbReference type="Pfam" id="PF13304"/>
    </source>
</evidence>
<dbReference type="InterPro" id="IPR051396">
    <property type="entry name" value="Bact_Antivir_Def_Nuclease"/>
</dbReference>
<dbReference type="GO" id="GO:0005524">
    <property type="term" value="F:ATP binding"/>
    <property type="evidence" value="ECO:0007669"/>
    <property type="project" value="InterPro"/>
</dbReference>
<dbReference type="AlphaFoldDB" id="A0A850DX16"/>
<dbReference type="InterPro" id="IPR003959">
    <property type="entry name" value="ATPase_AAA_core"/>
</dbReference>
<dbReference type="Gene3D" id="3.40.50.300">
    <property type="entry name" value="P-loop containing nucleotide triphosphate hydrolases"/>
    <property type="match status" value="1"/>
</dbReference>
<evidence type="ECO:0000313" key="2">
    <source>
        <dbReference type="EMBL" id="NUU28978.1"/>
    </source>
</evidence>
<dbReference type="EMBL" id="JABMCG010000116">
    <property type="protein sequence ID" value="NUU28978.1"/>
    <property type="molecule type" value="Genomic_DNA"/>
</dbReference>
<dbReference type="RefSeq" id="WP_175326394.1">
    <property type="nucleotide sequence ID" value="NZ_BAAAWP010000001.1"/>
</dbReference>
<dbReference type="GO" id="GO:0016887">
    <property type="term" value="F:ATP hydrolysis activity"/>
    <property type="evidence" value="ECO:0007669"/>
    <property type="project" value="InterPro"/>
</dbReference>
<proteinExistence type="predicted"/>
<sequence>MRANDATILTGPNGTGKTHLLKLIKAVLTFDAQSLIATQYELVRLIFEDNTGVLVQRYVDGPEDQDPFVEMIALVDRRPVGDSLRLDRRVAPRGLPDGIGLVAGQHFVDRQSGLRLPGSFVRSKYGVEPLLSKSDTTADHAALIAIADRPAPVLIETSRLDGIATASATNEEAAPSATARIDEYIENLRNEIIAAKRTSADVTQSADASFAERALAVAKETVNETELRDRYEETVKRFRALSDNALAVGEAPIEFPAVTTPTVRRIMRVFVDDWDRRLAPLLPVNARITALREILDEKLALSGKSTFITAEGTLEFRSRDLSKIALSQLSSGEKHLVALFSSLLFSGVQGSLVLIDEPEISLHAAWKHSFIADSARIAHLMDLQLILATHSTAIINGRWEITEELNFPSREARNA</sequence>
<gene>
    <name evidence="2" type="ORF">HP467_12790</name>
</gene>
<protein>
    <submittedName>
        <fullName evidence="2">AAA family ATPase</fullName>
    </submittedName>
</protein>
<dbReference type="PANTHER" id="PTHR43581">
    <property type="entry name" value="ATP/GTP PHOSPHATASE"/>
    <property type="match status" value="1"/>
</dbReference>